<sequence length="111" mass="12130">MAAQRRSQTEVRERECTLCLPPNNRRAGGVTRDPQLHCLHVIAFVIVQLIATLQSNPTTPAGHSTAPQRSSNIARFTCSLLHCSDSVGGDLARCLSPSVCDVRLPNRNRPD</sequence>
<dbReference type="RefSeq" id="XP_033521208.1">
    <property type="nucleotide sequence ID" value="XM_033673356.1"/>
</dbReference>
<dbReference type="EMBL" id="ML977512">
    <property type="protein sequence ID" value="KAF2126816.1"/>
    <property type="molecule type" value="Genomic_DNA"/>
</dbReference>
<keyword evidence="2" id="KW-1185">Reference proteome</keyword>
<evidence type="ECO:0000313" key="2">
    <source>
        <dbReference type="Proteomes" id="UP000799771"/>
    </source>
</evidence>
<organism evidence="1 2">
    <name type="scientific">Dothidotthia symphoricarpi CBS 119687</name>
    <dbReference type="NCBI Taxonomy" id="1392245"/>
    <lineage>
        <taxon>Eukaryota</taxon>
        <taxon>Fungi</taxon>
        <taxon>Dikarya</taxon>
        <taxon>Ascomycota</taxon>
        <taxon>Pezizomycotina</taxon>
        <taxon>Dothideomycetes</taxon>
        <taxon>Pleosporomycetidae</taxon>
        <taxon>Pleosporales</taxon>
        <taxon>Dothidotthiaceae</taxon>
        <taxon>Dothidotthia</taxon>
    </lineage>
</organism>
<name>A0A6A6A5J9_9PLEO</name>
<evidence type="ECO:0000313" key="1">
    <source>
        <dbReference type="EMBL" id="KAF2126816.1"/>
    </source>
</evidence>
<dbReference type="GeneID" id="54413788"/>
<proteinExistence type="predicted"/>
<dbReference type="Proteomes" id="UP000799771">
    <property type="component" value="Unassembled WGS sequence"/>
</dbReference>
<protein>
    <submittedName>
        <fullName evidence="1">Uncharacterized protein</fullName>
    </submittedName>
</protein>
<gene>
    <name evidence="1" type="ORF">P153DRAFT_70752</name>
</gene>
<reference evidence="1" key="1">
    <citation type="journal article" date="2020" name="Stud. Mycol.">
        <title>101 Dothideomycetes genomes: a test case for predicting lifestyles and emergence of pathogens.</title>
        <authorList>
            <person name="Haridas S."/>
            <person name="Albert R."/>
            <person name="Binder M."/>
            <person name="Bloem J."/>
            <person name="Labutti K."/>
            <person name="Salamov A."/>
            <person name="Andreopoulos B."/>
            <person name="Baker S."/>
            <person name="Barry K."/>
            <person name="Bills G."/>
            <person name="Bluhm B."/>
            <person name="Cannon C."/>
            <person name="Castanera R."/>
            <person name="Culley D."/>
            <person name="Daum C."/>
            <person name="Ezra D."/>
            <person name="Gonzalez J."/>
            <person name="Henrissat B."/>
            <person name="Kuo A."/>
            <person name="Liang C."/>
            <person name="Lipzen A."/>
            <person name="Lutzoni F."/>
            <person name="Magnuson J."/>
            <person name="Mondo S."/>
            <person name="Nolan M."/>
            <person name="Ohm R."/>
            <person name="Pangilinan J."/>
            <person name="Park H.-J."/>
            <person name="Ramirez L."/>
            <person name="Alfaro M."/>
            <person name="Sun H."/>
            <person name="Tritt A."/>
            <person name="Yoshinaga Y."/>
            <person name="Zwiers L.-H."/>
            <person name="Turgeon B."/>
            <person name="Goodwin S."/>
            <person name="Spatafora J."/>
            <person name="Crous P."/>
            <person name="Grigoriev I."/>
        </authorList>
    </citation>
    <scope>NUCLEOTIDE SEQUENCE</scope>
    <source>
        <strain evidence="1">CBS 119687</strain>
    </source>
</reference>
<dbReference type="AlphaFoldDB" id="A0A6A6A5J9"/>
<accession>A0A6A6A5J9</accession>